<dbReference type="Pfam" id="PF01035">
    <property type="entry name" value="DNA_binding_1"/>
    <property type="match status" value="1"/>
</dbReference>
<sequence length="100" mass="11352">MDEETHERIRAAIARVPRGRVASYGDIAAMTDAPSPRIIGWVLREDGGDLPWQRIVRTDGTVAKPQQLPMLRDEGLEIPGDKIDMQRYRWDPDDDPADLE</sequence>
<dbReference type="CDD" id="cd06445">
    <property type="entry name" value="ATase"/>
    <property type="match status" value="1"/>
</dbReference>
<keyword evidence="3" id="KW-0489">Methyltransferase</keyword>
<dbReference type="OrthoDB" id="9132167at2"/>
<organism evidence="3 4">
    <name type="scientific">Enteractinococcus helveticum</name>
    <dbReference type="NCBI Taxonomy" id="1837282"/>
    <lineage>
        <taxon>Bacteria</taxon>
        <taxon>Bacillati</taxon>
        <taxon>Actinomycetota</taxon>
        <taxon>Actinomycetes</taxon>
        <taxon>Micrococcales</taxon>
        <taxon>Micrococcaceae</taxon>
    </lineage>
</organism>
<reference evidence="3 4" key="1">
    <citation type="submission" date="2016-04" db="EMBL/GenBank/DDBJ databases">
        <title>First whole genome shotgun sequence of the bacterium Enteractinococcus sp. strain UASWS1574.</title>
        <authorList>
            <person name="Crovadore J."/>
            <person name="Chablais R."/>
            <person name="Lefort F."/>
        </authorList>
    </citation>
    <scope>NUCLEOTIDE SEQUENCE [LARGE SCALE GENOMIC DNA]</scope>
    <source>
        <strain evidence="3 4">UASWS1574</strain>
    </source>
</reference>
<feature type="domain" description="Methylated-DNA-[protein]-cysteine S-methyltransferase DNA binding" evidence="2">
    <location>
        <begin position="5"/>
        <end position="67"/>
    </location>
</feature>
<dbReference type="SUPFAM" id="SSF46767">
    <property type="entry name" value="Methylated DNA-protein cysteine methyltransferase, C-terminal domain"/>
    <property type="match status" value="1"/>
</dbReference>
<dbReference type="EMBL" id="LXEY01000014">
    <property type="protein sequence ID" value="OAV62124.1"/>
    <property type="molecule type" value="Genomic_DNA"/>
</dbReference>
<dbReference type="InterPro" id="IPR036217">
    <property type="entry name" value="MethylDNA_cys_MeTrfase_DNAb"/>
</dbReference>
<dbReference type="Proteomes" id="UP000078292">
    <property type="component" value="Unassembled WGS sequence"/>
</dbReference>
<protein>
    <submittedName>
        <fullName evidence="3">DNA methyltransferase</fullName>
    </submittedName>
</protein>
<dbReference type="InterPro" id="IPR014048">
    <property type="entry name" value="MethylDNA_cys_MeTrfase_DNA-bd"/>
</dbReference>
<keyword evidence="3" id="KW-0808">Transferase</keyword>
<dbReference type="InterPro" id="IPR036388">
    <property type="entry name" value="WH-like_DNA-bd_sf"/>
</dbReference>
<dbReference type="GO" id="GO:0008168">
    <property type="term" value="F:methyltransferase activity"/>
    <property type="evidence" value="ECO:0007669"/>
    <property type="project" value="UniProtKB-KW"/>
</dbReference>
<keyword evidence="4" id="KW-1185">Reference proteome</keyword>
<gene>
    <name evidence="3" type="ORF">A6F49_07470</name>
</gene>
<evidence type="ECO:0000259" key="2">
    <source>
        <dbReference type="Pfam" id="PF01035"/>
    </source>
</evidence>
<evidence type="ECO:0000313" key="4">
    <source>
        <dbReference type="Proteomes" id="UP000078292"/>
    </source>
</evidence>
<dbReference type="InterPro" id="IPR052520">
    <property type="entry name" value="ATL_DNA_repair"/>
</dbReference>
<dbReference type="PANTHER" id="PTHR42942:SF1">
    <property type="entry name" value="ALKYLTRANSFERASE-LIKE PROTEIN 1"/>
    <property type="match status" value="1"/>
</dbReference>
<dbReference type="GO" id="GO:0006281">
    <property type="term" value="P:DNA repair"/>
    <property type="evidence" value="ECO:0007669"/>
    <property type="project" value="InterPro"/>
</dbReference>
<accession>A0A1B7M164</accession>
<keyword evidence="1" id="KW-0227">DNA damage</keyword>
<dbReference type="GO" id="GO:0032259">
    <property type="term" value="P:methylation"/>
    <property type="evidence" value="ECO:0007669"/>
    <property type="project" value="UniProtKB-KW"/>
</dbReference>
<comment type="caution">
    <text evidence="3">The sequence shown here is derived from an EMBL/GenBank/DDBJ whole genome shotgun (WGS) entry which is preliminary data.</text>
</comment>
<evidence type="ECO:0000256" key="1">
    <source>
        <dbReference type="ARBA" id="ARBA00022763"/>
    </source>
</evidence>
<name>A0A1B7M164_9MICC</name>
<dbReference type="AlphaFoldDB" id="A0A1B7M164"/>
<dbReference type="RefSeq" id="WP_043057217.1">
    <property type="nucleotide sequence ID" value="NZ_LXEY01000014.1"/>
</dbReference>
<evidence type="ECO:0000313" key="3">
    <source>
        <dbReference type="EMBL" id="OAV62124.1"/>
    </source>
</evidence>
<proteinExistence type="predicted"/>
<dbReference type="Gene3D" id="1.10.10.10">
    <property type="entry name" value="Winged helix-like DNA-binding domain superfamily/Winged helix DNA-binding domain"/>
    <property type="match status" value="1"/>
</dbReference>
<dbReference type="PANTHER" id="PTHR42942">
    <property type="entry name" value="6-O-METHYLGUANINE DNA METHYLTRANSFERASE"/>
    <property type="match status" value="1"/>
</dbReference>